<keyword evidence="2" id="KW-1185">Reference proteome</keyword>
<gene>
    <name evidence="1" type="ORF">BU16DRAFT_534813</name>
</gene>
<dbReference type="OrthoDB" id="10459228at2759"/>
<proteinExistence type="predicted"/>
<name>A0A6A6R743_9PEZI</name>
<protein>
    <submittedName>
        <fullName evidence="1">Uncharacterized protein</fullName>
    </submittedName>
</protein>
<evidence type="ECO:0000313" key="2">
    <source>
        <dbReference type="Proteomes" id="UP000799750"/>
    </source>
</evidence>
<organism evidence="1 2">
    <name type="scientific">Lophium mytilinum</name>
    <dbReference type="NCBI Taxonomy" id="390894"/>
    <lineage>
        <taxon>Eukaryota</taxon>
        <taxon>Fungi</taxon>
        <taxon>Dikarya</taxon>
        <taxon>Ascomycota</taxon>
        <taxon>Pezizomycotina</taxon>
        <taxon>Dothideomycetes</taxon>
        <taxon>Pleosporomycetidae</taxon>
        <taxon>Mytilinidiales</taxon>
        <taxon>Mytilinidiaceae</taxon>
        <taxon>Lophium</taxon>
    </lineage>
</organism>
<evidence type="ECO:0000313" key="1">
    <source>
        <dbReference type="EMBL" id="KAF2500194.1"/>
    </source>
</evidence>
<accession>A0A6A6R743</accession>
<dbReference type="Proteomes" id="UP000799750">
    <property type="component" value="Unassembled WGS sequence"/>
</dbReference>
<reference evidence="1" key="1">
    <citation type="journal article" date="2020" name="Stud. Mycol.">
        <title>101 Dothideomycetes genomes: a test case for predicting lifestyles and emergence of pathogens.</title>
        <authorList>
            <person name="Haridas S."/>
            <person name="Albert R."/>
            <person name="Binder M."/>
            <person name="Bloem J."/>
            <person name="Labutti K."/>
            <person name="Salamov A."/>
            <person name="Andreopoulos B."/>
            <person name="Baker S."/>
            <person name="Barry K."/>
            <person name="Bills G."/>
            <person name="Bluhm B."/>
            <person name="Cannon C."/>
            <person name="Castanera R."/>
            <person name="Culley D."/>
            <person name="Daum C."/>
            <person name="Ezra D."/>
            <person name="Gonzalez J."/>
            <person name="Henrissat B."/>
            <person name="Kuo A."/>
            <person name="Liang C."/>
            <person name="Lipzen A."/>
            <person name="Lutzoni F."/>
            <person name="Magnuson J."/>
            <person name="Mondo S."/>
            <person name="Nolan M."/>
            <person name="Ohm R."/>
            <person name="Pangilinan J."/>
            <person name="Park H.-J."/>
            <person name="Ramirez L."/>
            <person name="Alfaro M."/>
            <person name="Sun H."/>
            <person name="Tritt A."/>
            <person name="Yoshinaga Y."/>
            <person name="Zwiers L.-H."/>
            <person name="Turgeon B."/>
            <person name="Goodwin S."/>
            <person name="Spatafora J."/>
            <person name="Crous P."/>
            <person name="Grigoriev I."/>
        </authorList>
    </citation>
    <scope>NUCLEOTIDE SEQUENCE</scope>
    <source>
        <strain evidence="1">CBS 269.34</strain>
    </source>
</reference>
<dbReference type="AlphaFoldDB" id="A0A6A6R743"/>
<sequence>MASLNPSPFPATPSPDPSVIARDFADHAAPKTFLPRNMPDIAVSRLYLDYTPVSHHHLLNFITRRANSGKARAKERAFKHVRLLVLDRAVKEEGVQGYAVALVSSSAESADGEAEQEEGGWLEEGFSLYTEAAKEPVVRKELLLKGVMVTGSGFGNWQEEVGGCEGVGGEEVAREDLG</sequence>
<dbReference type="EMBL" id="MU004183">
    <property type="protein sequence ID" value="KAF2500194.1"/>
    <property type="molecule type" value="Genomic_DNA"/>
</dbReference>